<name>A0A1D9GHJ9_9GAMM</name>
<dbReference type="SMART" id="SM00283">
    <property type="entry name" value="MA"/>
    <property type="match status" value="1"/>
</dbReference>
<protein>
    <submittedName>
        <fullName evidence="14">Chemotaxis protein</fullName>
    </submittedName>
</protein>
<dbReference type="InterPro" id="IPR003660">
    <property type="entry name" value="HAMP_dom"/>
</dbReference>
<dbReference type="KEGG" id="msq:BKP64_01845"/>
<evidence type="ECO:0000256" key="7">
    <source>
        <dbReference type="ARBA" id="ARBA00023224"/>
    </source>
</evidence>
<dbReference type="InterPro" id="IPR000727">
    <property type="entry name" value="T_SNARE_dom"/>
</dbReference>
<dbReference type="Proteomes" id="UP000177445">
    <property type="component" value="Chromosome"/>
</dbReference>
<evidence type="ECO:0000259" key="13">
    <source>
        <dbReference type="PROSITE" id="PS50885"/>
    </source>
</evidence>
<evidence type="ECO:0000256" key="9">
    <source>
        <dbReference type="PROSITE-ProRule" id="PRU00284"/>
    </source>
</evidence>
<accession>A0A1D9GHJ9</accession>
<evidence type="ECO:0000256" key="4">
    <source>
        <dbReference type="ARBA" id="ARBA00022692"/>
    </source>
</evidence>
<dbReference type="InterPro" id="IPR004089">
    <property type="entry name" value="MCPsignal_dom"/>
</dbReference>
<dbReference type="EMBL" id="CP017715">
    <property type="protein sequence ID" value="AOY87021.1"/>
    <property type="molecule type" value="Genomic_DNA"/>
</dbReference>
<dbReference type="SUPFAM" id="SSF58104">
    <property type="entry name" value="Methyl-accepting chemotaxis protein (MCP) signaling domain"/>
    <property type="match status" value="1"/>
</dbReference>
<keyword evidence="15" id="KW-1185">Reference proteome</keyword>
<dbReference type="OrthoDB" id="49457at2"/>
<evidence type="ECO:0000256" key="8">
    <source>
        <dbReference type="ARBA" id="ARBA00029447"/>
    </source>
</evidence>
<feature type="transmembrane region" description="Helical" evidence="10">
    <location>
        <begin position="12"/>
        <end position="32"/>
    </location>
</feature>
<feature type="transmembrane region" description="Helical" evidence="10">
    <location>
        <begin position="194"/>
        <end position="217"/>
    </location>
</feature>
<keyword evidence="5 10" id="KW-1133">Transmembrane helix</keyword>
<evidence type="ECO:0000313" key="14">
    <source>
        <dbReference type="EMBL" id="AOY87021.1"/>
    </source>
</evidence>
<dbReference type="PANTHER" id="PTHR32089:SF120">
    <property type="entry name" value="METHYL-ACCEPTING CHEMOTAXIS PROTEIN TLPQ"/>
    <property type="match status" value="1"/>
</dbReference>
<dbReference type="FunFam" id="1.10.287.950:FF:000001">
    <property type="entry name" value="Methyl-accepting chemotaxis sensory transducer"/>
    <property type="match status" value="1"/>
</dbReference>
<evidence type="ECO:0000256" key="1">
    <source>
        <dbReference type="ARBA" id="ARBA00004429"/>
    </source>
</evidence>
<keyword evidence="3" id="KW-0997">Cell inner membrane</keyword>
<dbReference type="InterPro" id="IPR024478">
    <property type="entry name" value="HlyB_4HB_MCP"/>
</dbReference>
<gene>
    <name evidence="14" type="ORF">BKP64_01845</name>
</gene>
<dbReference type="CDD" id="cd11386">
    <property type="entry name" value="MCP_signal"/>
    <property type="match status" value="1"/>
</dbReference>
<keyword evidence="4 10" id="KW-0812">Transmembrane</keyword>
<dbReference type="PROSITE" id="PS50885">
    <property type="entry name" value="HAMP"/>
    <property type="match status" value="1"/>
</dbReference>
<evidence type="ECO:0000256" key="5">
    <source>
        <dbReference type="ARBA" id="ARBA00022989"/>
    </source>
</evidence>
<evidence type="ECO:0000313" key="15">
    <source>
        <dbReference type="Proteomes" id="UP000177445"/>
    </source>
</evidence>
<comment type="subcellular location">
    <subcellularLocation>
        <location evidence="1">Cell inner membrane</location>
        <topology evidence="1">Multi-pass membrane protein</topology>
    </subcellularLocation>
</comment>
<keyword evidence="6 10" id="KW-0472">Membrane</keyword>
<dbReference type="AlphaFoldDB" id="A0A1D9GHJ9"/>
<dbReference type="Pfam" id="PF00015">
    <property type="entry name" value="MCPsignal"/>
    <property type="match status" value="1"/>
</dbReference>
<dbReference type="Pfam" id="PF00672">
    <property type="entry name" value="HAMP"/>
    <property type="match status" value="1"/>
</dbReference>
<evidence type="ECO:0000256" key="2">
    <source>
        <dbReference type="ARBA" id="ARBA00022500"/>
    </source>
</evidence>
<sequence>MNFLARLGLRTKIALPFIITSIALIFIGLYSVNTARNLVDDTDNIADTYLPSVSEILNADRDLYQALVAQMAYVEAMFNNEDGDAFLDSFDENSKQALDRFEQTVERLQGTGVSEVSDGFAGAYDSWLSSARKVLQLAKSGAPEEARALANTETNQLFDSLRDYYDRVGAHADERATIRASEASSEGETAYSTILIITVAAVVISILLFTLFLKVIISSIAALKAQLDNIAQGEGDLTQRIPVETNDDLGELAKSFNLVLENLQNMIRSIQQLSQELGQGATDLAATARDNNDGVTRQTDSISMVATAINEMQSAIEEVAGNASRAAEITQQAEASGRSSAKIIHNSSNQVHRLAAQISKAVEVIRKLSDDSDKITSVLDVIRGIAEQTNLLALNAAIEAARAGEQGRGFAVVADEVRTLAQRTQQSTEDIQTMITTLQTGVADIVSVMETGSTEAAETEKLAGEAESQLQAILEAMTNISDVNTSVASATEEQTQVVDEINRSITEINDLAASSAERSERIDGISKTLEGHAGELQKQTGRFRV</sequence>
<feature type="domain" description="HAMP" evidence="13">
    <location>
        <begin position="214"/>
        <end position="268"/>
    </location>
</feature>
<dbReference type="GO" id="GO:0005886">
    <property type="term" value="C:plasma membrane"/>
    <property type="evidence" value="ECO:0007669"/>
    <property type="project" value="UniProtKB-SubCell"/>
</dbReference>
<evidence type="ECO:0000256" key="6">
    <source>
        <dbReference type="ARBA" id="ARBA00023136"/>
    </source>
</evidence>
<dbReference type="PANTHER" id="PTHR32089">
    <property type="entry name" value="METHYL-ACCEPTING CHEMOTAXIS PROTEIN MCPB"/>
    <property type="match status" value="1"/>
</dbReference>
<evidence type="ECO:0000259" key="11">
    <source>
        <dbReference type="PROSITE" id="PS50111"/>
    </source>
</evidence>
<evidence type="ECO:0000256" key="3">
    <source>
        <dbReference type="ARBA" id="ARBA00022519"/>
    </source>
</evidence>
<proteinExistence type="inferred from homology"/>
<reference evidence="14 15" key="1">
    <citation type="submission" date="2016-10" db="EMBL/GenBank/DDBJ databases">
        <title>Marinobacter salinus sp. nov., a moderately halophilic bacterium isolated from a tidal flat environment.</title>
        <authorList>
            <person name="Park S.-J."/>
        </authorList>
    </citation>
    <scope>NUCLEOTIDE SEQUENCE [LARGE SCALE GENOMIC DNA]</scope>
    <source>
        <strain evidence="14 15">Hb8</strain>
    </source>
</reference>
<evidence type="ECO:0000256" key="10">
    <source>
        <dbReference type="SAM" id="Phobius"/>
    </source>
</evidence>
<comment type="similarity">
    <text evidence="8">Belongs to the methyl-accepting chemotaxis (MCP) protein family.</text>
</comment>
<keyword evidence="2" id="KW-0145">Chemotaxis</keyword>
<dbReference type="CDD" id="cd06225">
    <property type="entry name" value="HAMP"/>
    <property type="match status" value="1"/>
</dbReference>
<dbReference type="RefSeq" id="WP_070965240.1">
    <property type="nucleotide sequence ID" value="NZ_CP017715.1"/>
</dbReference>
<dbReference type="Gene3D" id="1.10.287.950">
    <property type="entry name" value="Methyl-accepting chemotaxis protein"/>
    <property type="match status" value="1"/>
</dbReference>
<dbReference type="Pfam" id="PF12729">
    <property type="entry name" value="4HB_MCP_1"/>
    <property type="match status" value="1"/>
</dbReference>
<dbReference type="PROSITE" id="PS50192">
    <property type="entry name" value="T_SNARE"/>
    <property type="match status" value="1"/>
</dbReference>
<dbReference type="PROSITE" id="PS50111">
    <property type="entry name" value="CHEMOTAXIS_TRANSDUC_2"/>
    <property type="match status" value="1"/>
</dbReference>
<dbReference type="GO" id="GO:0007165">
    <property type="term" value="P:signal transduction"/>
    <property type="evidence" value="ECO:0007669"/>
    <property type="project" value="UniProtKB-KW"/>
</dbReference>
<dbReference type="SMART" id="SM00304">
    <property type="entry name" value="HAMP"/>
    <property type="match status" value="1"/>
</dbReference>
<evidence type="ECO:0000259" key="12">
    <source>
        <dbReference type="PROSITE" id="PS50192"/>
    </source>
</evidence>
<dbReference type="GO" id="GO:0006935">
    <property type="term" value="P:chemotaxis"/>
    <property type="evidence" value="ECO:0007669"/>
    <property type="project" value="UniProtKB-KW"/>
</dbReference>
<feature type="domain" description="Methyl-accepting transducer" evidence="11">
    <location>
        <begin position="273"/>
        <end position="509"/>
    </location>
</feature>
<organism evidence="14 15">
    <name type="scientific">Marinobacter salinus</name>
    <dbReference type="NCBI Taxonomy" id="1874317"/>
    <lineage>
        <taxon>Bacteria</taxon>
        <taxon>Pseudomonadati</taxon>
        <taxon>Pseudomonadota</taxon>
        <taxon>Gammaproteobacteria</taxon>
        <taxon>Pseudomonadales</taxon>
        <taxon>Marinobacteraceae</taxon>
        <taxon>Marinobacter</taxon>
    </lineage>
</organism>
<keyword evidence="3" id="KW-1003">Cell membrane</keyword>
<dbReference type="STRING" id="1874317.BKP64_01845"/>
<feature type="domain" description="T-SNARE coiled-coil homology" evidence="12">
    <location>
        <begin position="460"/>
        <end position="522"/>
    </location>
</feature>
<keyword evidence="7 9" id="KW-0807">Transducer</keyword>